<sequence length="118" mass="13805">MAPKFPKCQKIAKKIGNRRIDKILQEIFRREKEGYNCDEKEYNQRVEELEARVDERRGIIVELENYGFDSVVDEPLAILRAAVQDDLGEIARLIQMAHVANLRATEKSKMMKKIKIMK</sequence>
<keyword evidence="2" id="KW-1185">Reference proteome</keyword>
<comment type="caution">
    <text evidence="1">The sequence shown here is derived from an EMBL/GenBank/DDBJ whole genome shotgun (WGS) entry which is preliminary data.</text>
</comment>
<evidence type="ECO:0000313" key="2">
    <source>
        <dbReference type="Proteomes" id="UP000245207"/>
    </source>
</evidence>
<dbReference type="Proteomes" id="UP000245207">
    <property type="component" value="Unassembled WGS sequence"/>
</dbReference>
<reference evidence="1 2" key="1">
    <citation type="journal article" date="2018" name="Mol. Plant">
        <title>The genome of Artemisia annua provides insight into the evolution of Asteraceae family and artemisinin biosynthesis.</title>
        <authorList>
            <person name="Shen Q."/>
            <person name="Zhang L."/>
            <person name="Liao Z."/>
            <person name="Wang S."/>
            <person name="Yan T."/>
            <person name="Shi P."/>
            <person name="Liu M."/>
            <person name="Fu X."/>
            <person name="Pan Q."/>
            <person name="Wang Y."/>
            <person name="Lv Z."/>
            <person name="Lu X."/>
            <person name="Zhang F."/>
            <person name="Jiang W."/>
            <person name="Ma Y."/>
            <person name="Chen M."/>
            <person name="Hao X."/>
            <person name="Li L."/>
            <person name="Tang Y."/>
            <person name="Lv G."/>
            <person name="Zhou Y."/>
            <person name="Sun X."/>
            <person name="Brodelius P.E."/>
            <person name="Rose J.K.C."/>
            <person name="Tang K."/>
        </authorList>
    </citation>
    <scope>NUCLEOTIDE SEQUENCE [LARGE SCALE GENOMIC DNA]</scope>
    <source>
        <strain evidence="2">cv. Huhao1</strain>
        <tissue evidence="1">Leaf</tissue>
    </source>
</reference>
<dbReference type="AlphaFoldDB" id="A0A2U1PVM7"/>
<evidence type="ECO:0000313" key="1">
    <source>
        <dbReference type="EMBL" id="PWA89773.1"/>
    </source>
</evidence>
<name>A0A2U1PVM7_ARTAN</name>
<dbReference type="EMBL" id="PKPP01000687">
    <property type="protein sequence ID" value="PWA89773.1"/>
    <property type="molecule type" value="Genomic_DNA"/>
</dbReference>
<accession>A0A2U1PVM7</accession>
<protein>
    <submittedName>
        <fullName evidence="1">Uncharacterized protein</fullName>
    </submittedName>
</protein>
<organism evidence="1 2">
    <name type="scientific">Artemisia annua</name>
    <name type="common">Sweet wormwood</name>
    <dbReference type="NCBI Taxonomy" id="35608"/>
    <lineage>
        <taxon>Eukaryota</taxon>
        <taxon>Viridiplantae</taxon>
        <taxon>Streptophyta</taxon>
        <taxon>Embryophyta</taxon>
        <taxon>Tracheophyta</taxon>
        <taxon>Spermatophyta</taxon>
        <taxon>Magnoliopsida</taxon>
        <taxon>eudicotyledons</taxon>
        <taxon>Gunneridae</taxon>
        <taxon>Pentapetalae</taxon>
        <taxon>asterids</taxon>
        <taxon>campanulids</taxon>
        <taxon>Asterales</taxon>
        <taxon>Asteraceae</taxon>
        <taxon>Asteroideae</taxon>
        <taxon>Anthemideae</taxon>
        <taxon>Artemisiinae</taxon>
        <taxon>Artemisia</taxon>
    </lineage>
</organism>
<gene>
    <name evidence="1" type="ORF">CTI12_AA106570</name>
</gene>
<proteinExistence type="predicted"/>